<dbReference type="InterPro" id="IPR008146">
    <property type="entry name" value="Gln_synth_cat_dom"/>
</dbReference>
<accession>A0A9W8E874</accession>
<dbReference type="GO" id="GO:0006542">
    <property type="term" value="P:glutamine biosynthetic process"/>
    <property type="evidence" value="ECO:0007669"/>
    <property type="project" value="InterPro"/>
</dbReference>
<name>A0A9W8E874_9FUNG</name>
<dbReference type="InterPro" id="IPR008147">
    <property type="entry name" value="Gln_synt_N"/>
</dbReference>
<evidence type="ECO:0000313" key="7">
    <source>
        <dbReference type="Proteomes" id="UP001151582"/>
    </source>
</evidence>
<dbReference type="EMBL" id="JANBQB010000539">
    <property type="protein sequence ID" value="KAJ1975337.1"/>
    <property type="molecule type" value="Genomic_DNA"/>
</dbReference>
<keyword evidence="3" id="KW-0175">Coiled coil</keyword>
<evidence type="ECO:0000259" key="4">
    <source>
        <dbReference type="PROSITE" id="PS51986"/>
    </source>
</evidence>
<gene>
    <name evidence="6" type="ORF">H4R34_004377</name>
</gene>
<protein>
    <recommendedName>
        <fullName evidence="8">Glutamine synthetase/guanido kinase</fullName>
    </recommendedName>
</protein>
<evidence type="ECO:0000259" key="5">
    <source>
        <dbReference type="PROSITE" id="PS51987"/>
    </source>
</evidence>
<dbReference type="InterPro" id="IPR040577">
    <property type="entry name" value="Gln-synt_C"/>
</dbReference>
<organism evidence="6 7">
    <name type="scientific">Dimargaris verticillata</name>
    <dbReference type="NCBI Taxonomy" id="2761393"/>
    <lineage>
        <taxon>Eukaryota</taxon>
        <taxon>Fungi</taxon>
        <taxon>Fungi incertae sedis</taxon>
        <taxon>Zoopagomycota</taxon>
        <taxon>Kickxellomycotina</taxon>
        <taxon>Dimargaritomycetes</taxon>
        <taxon>Dimargaritales</taxon>
        <taxon>Dimargaritaceae</taxon>
        <taxon>Dimargaris</taxon>
    </lineage>
</organism>
<feature type="domain" description="GS beta-grasp" evidence="4">
    <location>
        <begin position="92"/>
        <end position="190"/>
    </location>
</feature>
<evidence type="ECO:0000256" key="1">
    <source>
        <dbReference type="PROSITE-ProRule" id="PRU01330"/>
    </source>
</evidence>
<dbReference type="PANTHER" id="PTHR42974">
    <property type="entry name" value="GLUTAMINE SYNTHETASE"/>
    <property type="match status" value="1"/>
</dbReference>
<dbReference type="Pfam" id="PF00120">
    <property type="entry name" value="Gln-synt_C"/>
    <property type="match status" value="1"/>
</dbReference>
<proteinExistence type="inferred from homology"/>
<dbReference type="Pfam" id="PF18318">
    <property type="entry name" value="Gln-synt_C-ter"/>
    <property type="match status" value="1"/>
</dbReference>
<dbReference type="OrthoDB" id="415358at2759"/>
<dbReference type="SMART" id="SM01230">
    <property type="entry name" value="Gln-synt_C"/>
    <property type="match status" value="1"/>
</dbReference>
<evidence type="ECO:0008006" key="8">
    <source>
        <dbReference type="Google" id="ProtNLM"/>
    </source>
</evidence>
<dbReference type="AlphaFoldDB" id="A0A9W8E874"/>
<dbReference type="PROSITE" id="PS51986">
    <property type="entry name" value="GS_BETA_GRASP"/>
    <property type="match status" value="1"/>
</dbReference>
<dbReference type="GO" id="GO:0004356">
    <property type="term" value="F:glutamine synthetase activity"/>
    <property type="evidence" value="ECO:0007669"/>
    <property type="project" value="InterPro"/>
</dbReference>
<dbReference type="InterPro" id="IPR027303">
    <property type="entry name" value="Gln_synth_gly_rich_site"/>
</dbReference>
<keyword evidence="7" id="KW-1185">Reference proteome</keyword>
<dbReference type="PROSITE" id="PS00181">
    <property type="entry name" value="GLNA_ATP"/>
    <property type="match status" value="1"/>
</dbReference>
<dbReference type="InterPro" id="IPR052725">
    <property type="entry name" value="GS_Type-3"/>
</dbReference>
<dbReference type="InterPro" id="IPR014746">
    <property type="entry name" value="Gln_synth/guanido_kin_cat_dom"/>
</dbReference>
<dbReference type="Proteomes" id="UP001151582">
    <property type="component" value="Unassembled WGS sequence"/>
</dbReference>
<dbReference type="PANTHER" id="PTHR42974:SF1">
    <property type="entry name" value="TYPE-3 GLUTAMINE SYNTHETASE"/>
    <property type="match status" value="1"/>
</dbReference>
<reference evidence="6" key="1">
    <citation type="submission" date="2022-07" db="EMBL/GenBank/DDBJ databases">
        <title>Phylogenomic reconstructions and comparative analyses of Kickxellomycotina fungi.</title>
        <authorList>
            <person name="Reynolds N.K."/>
            <person name="Stajich J.E."/>
            <person name="Barry K."/>
            <person name="Grigoriev I.V."/>
            <person name="Crous P."/>
            <person name="Smith M.E."/>
        </authorList>
    </citation>
    <scope>NUCLEOTIDE SEQUENCE</scope>
    <source>
        <strain evidence="6">RSA 567</strain>
    </source>
</reference>
<dbReference type="SUPFAM" id="SSF55931">
    <property type="entry name" value="Glutamine synthetase/guanido kinase"/>
    <property type="match status" value="1"/>
</dbReference>
<comment type="similarity">
    <text evidence="1 2">Belongs to the glutamine synthetase family.</text>
</comment>
<feature type="domain" description="GS catalytic" evidence="5">
    <location>
        <begin position="214"/>
        <end position="647"/>
    </location>
</feature>
<evidence type="ECO:0000256" key="3">
    <source>
        <dbReference type="SAM" id="Coils"/>
    </source>
</evidence>
<dbReference type="Gene3D" id="3.30.590.10">
    <property type="entry name" value="Glutamine synthetase/guanido kinase, catalytic domain"/>
    <property type="match status" value="1"/>
</dbReference>
<evidence type="ECO:0000256" key="2">
    <source>
        <dbReference type="RuleBase" id="RU000384"/>
    </source>
</evidence>
<comment type="caution">
    <text evidence="6">The sequence shown here is derived from an EMBL/GenBank/DDBJ whole genome shotgun (WGS) entry which is preliminary data.</text>
</comment>
<dbReference type="Gene3D" id="1.20.120.1560">
    <property type="match status" value="1"/>
</dbReference>
<sequence>MATSSVRKAALIEAANRPIRNVAFPERDGRAMYPSEFYGEYVFTTKDMAKALPKPVFADFLKQKRGHQTLSKPTADAIAHAVRVWAMDRGATHFTHWFQPQTDTTAEKHDSFLSFQSIGGGEYAAIDAFSGSQLLQSEPDASSFPSGGMRSTFEARGYTVWDTTSPMFIQKAPNNTKILYVPSVFISYNGEALDSKTPLLRSCAAISKAAVELLSLISPRSVTSQPPAAQVVTTLGTEQEFFLIDRSMYAMRPDLKITGRTLMGNLPPRHQQLEDHYFGHIPTRVLSAMSELELELYKLGVPLKTRHNEVAPAQFELAPVFEEASVAVDHNLLTMELLHKVAHRHGLKALFHEKPFQGVNGSGKHCNWSLSTDRGENLLEPTVKPETNYRFLLFLVAVLDAVHKHAAILLAGISSSSNQHRLGAHEAPPGIISAFLGDHLAEVLNAIEERRGLKTFSVPHFQSVKLGGTVVDLKVSSLPNITRDLTDRNRTSPFAFTGNKFEFRAVGSKQSPSFAVTLLNAAVAQSIREITAALVEQKGNKEFPSAEDQLEVIRKYIIASKPIRFEGDNYSAEWVTEAEKRGLPNIVSAPAAYDELLKPLHSDMLTKHVAILTPTELDSRYHILMERYAKDMLVESRTLLSMTQTQVLPAAFEHRKMLADSATGIESLGMKPTVELEQLATTSDLLEGLSKSIASLKALTKTLEDNEDVKQQAHAARDELAPLMQQVRIGVDGLEEIVGDKFWTLPKYTELLLTV</sequence>
<evidence type="ECO:0000313" key="6">
    <source>
        <dbReference type="EMBL" id="KAJ1975337.1"/>
    </source>
</evidence>
<dbReference type="Pfam" id="PF12437">
    <property type="entry name" value="GSIII_N"/>
    <property type="match status" value="1"/>
</dbReference>
<dbReference type="InterPro" id="IPR022147">
    <property type="entry name" value="GSIII_N"/>
</dbReference>
<feature type="coiled-coil region" evidence="3">
    <location>
        <begin position="686"/>
        <end position="719"/>
    </location>
</feature>
<dbReference type="PROSITE" id="PS51987">
    <property type="entry name" value="GS_CATALYTIC"/>
    <property type="match status" value="1"/>
</dbReference>